<evidence type="ECO:0000313" key="3">
    <source>
        <dbReference type="EMBL" id="RPB07294.1"/>
    </source>
</evidence>
<dbReference type="Gene3D" id="1.20.120.520">
    <property type="entry name" value="nmb1532 protein domain like"/>
    <property type="match status" value="1"/>
</dbReference>
<dbReference type="OrthoDB" id="10044044at2759"/>
<dbReference type="STRING" id="1392247.A0A3N4K9U9"/>
<gene>
    <name evidence="3" type="ORF">P167DRAFT_495989</name>
</gene>
<feature type="domain" description="Hemerythrin-like" evidence="2">
    <location>
        <begin position="32"/>
        <end position="157"/>
    </location>
</feature>
<protein>
    <recommendedName>
        <fullName evidence="2">Hemerythrin-like domain-containing protein</fullName>
    </recommendedName>
</protein>
<evidence type="ECO:0000259" key="2">
    <source>
        <dbReference type="Pfam" id="PF01814"/>
    </source>
</evidence>
<dbReference type="AlphaFoldDB" id="A0A3N4K9U9"/>
<dbReference type="InterPro" id="IPR053206">
    <property type="entry name" value="Dimeric_xanthone_biosynth"/>
</dbReference>
<keyword evidence="4" id="KW-1185">Reference proteome</keyword>
<accession>A0A3N4K9U9</accession>
<sequence length="180" mass="21385">MSPGADAGEKTEQQQQLPKLTASEFRQYNRLAEHMDQFHNGFRLSWNEIYMACTTNQRPRSMSLRDFIAFALRFSEHLEMHHSIEESYVFPKLARKMPAFRKQDELLAQHRKIHEGLDKYAAYLKECKNGERELVLRELKELMETFGEVLWKHLEDEVVELGAENMRKYWTLADMKNLAF</sequence>
<reference evidence="3 4" key="1">
    <citation type="journal article" date="2018" name="Nat. Ecol. Evol.">
        <title>Pezizomycetes genomes reveal the molecular basis of ectomycorrhizal truffle lifestyle.</title>
        <authorList>
            <person name="Murat C."/>
            <person name="Payen T."/>
            <person name="Noel B."/>
            <person name="Kuo A."/>
            <person name="Morin E."/>
            <person name="Chen J."/>
            <person name="Kohler A."/>
            <person name="Krizsan K."/>
            <person name="Balestrini R."/>
            <person name="Da Silva C."/>
            <person name="Montanini B."/>
            <person name="Hainaut M."/>
            <person name="Levati E."/>
            <person name="Barry K.W."/>
            <person name="Belfiori B."/>
            <person name="Cichocki N."/>
            <person name="Clum A."/>
            <person name="Dockter R.B."/>
            <person name="Fauchery L."/>
            <person name="Guy J."/>
            <person name="Iotti M."/>
            <person name="Le Tacon F."/>
            <person name="Lindquist E.A."/>
            <person name="Lipzen A."/>
            <person name="Malagnac F."/>
            <person name="Mello A."/>
            <person name="Molinier V."/>
            <person name="Miyauchi S."/>
            <person name="Poulain J."/>
            <person name="Riccioni C."/>
            <person name="Rubini A."/>
            <person name="Sitrit Y."/>
            <person name="Splivallo R."/>
            <person name="Traeger S."/>
            <person name="Wang M."/>
            <person name="Zifcakova L."/>
            <person name="Wipf D."/>
            <person name="Zambonelli A."/>
            <person name="Paolocci F."/>
            <person name="Nowrousian M."/>
            <person name="Ottonello S."/>
            <person name="Baldrian P."/>
            <person name="Spatafora J.W."/>
            <person name="Henrissat B."/>
            <person name="Nagy L.G."/>
            <person name="Aury J.M."/>
            <person name="Wincker P."/>
            <person name="Grigoriev I.V."/>
            <person name="Bonfante P."/>
            <person name="Martin F.M."/>
        </authorList>
    </citation>
    <scope>NUCLEOTIDE SEQUENCE [LARGE SCALE GENOMIC DNA]</scope>
    <source>
        <strain evidence="3 4">CCBAS932</strain>
    </source>
</reference>
<dbReference type="CDD" id="cd12108">
    <property type="entry name" value="Hr-like"/>
    <property type="match status" value="1"/>
</dbReference>
<organism evidence="3 4">
    <name type="scientific">Morchella conica CCBAS932</name>
    <dbReference type="NCBI Taxonomy" id="1392247"/>
    <lineage>
        <taxon>Eukaryota</taxon>
        <taxon>Fungi</taxon>
        <taxon>Dikarya</taxon>
        <taxon>Ascomycota</taxon>
        <taxon>Pezizomycotina</taxon>
        <taxon>Pezizomycetes</taxon>
        <taxon>Pezizales</taxon>
        <taxon>Morchellaceae</taxon>
        <taxon>Morchella</taxon>
    </lineage>
</organism>
<evidence type="ECO:0000313" key="4">
    <source>
        <dbReference type="Proteomes" id="UP000277580"/>
    </source>
</evidence>
<dbReference type="InParanoid" id="A0A3N4K9U9"/>
<dbReference type="PANTHER" id="PTHR38048">
    <property type="entry name" value="EXPRESSED PROTEIN"/>
    <property type="match status" value="1"/>
</dbReference>
<dbReference type="PANTHER" id="PTHR38048:SF1">
    <property type="entry name" value="HEMERYTHRIN-LIKE DOMAIN-CONTAINING PROTEIN"/>
    <property type="match status" value="1"/>
</dbReference>
<evidence type="ECO:0000256" key="1">
    <source>
        <dbReference type="SAM" id="MobiDB-lite"/>
    </source>
</evidence>
<dbReference type="InterPro" id="IPR012312">
    <property type="entry name" value="Hemerythrin-like"/>
</dbReference>
<dbReference type="Pfam" id="PF01814">
    <property type="entry name" value="Hemerythrin"/>
    <property type="match status" value="1"/>
</dbReference>
<dbReference type="EMBL" id="ML119188">
    <property type="protein sequence ID" value="RPB07294.1"/>
    <property type="molecule type" value="Genomic_DNA"/>
</dbReference>
<proteinExistence type="predicted"/>
<name>A0A3N4K9U9_9PEZI</name>
<feature type="region of interest" description="Disordered" evidence="1">
    <location>
        <begin position="1"/>
        <end position="20"/>
    </location>
</feature>
<dbReference type="Proteomes" id="UP000277580">
    <property type="component" value="Unassembled WGS sequence"/>
</dbReference>